<dbReference type="Proteomes" id="UP000266934">
    <property type="component" value="Chromosome"/>
</dbReference>
<dbReference type="PROSITE" id="PS50887">
    <property type="entry name" value="GGDEF"/>
    <property type="match status" value="1"/>
</dbReference>
<evidence type="ECO:0000313" key="3">
    <source>
        <dbReference type="EMBL" id="BBF91573.1"/>
    </source>
</evidence>
<accession>A0A348FW90</accession>
<dbReference type="InterPro" id="IPR029787">
    <property type="entry name" value="Nucleotide_cyclase"/>
</dbReference>
<dbReference type="PANTHER" id="PTHR44757:SF2">
    <property type="entry name" value="BIOFILM ARCHITECTURE MAINTENANCE PROTEIN MBAA"/>
    <property type="match status" value="1"/>
</dbReference>
<dbReference type="EMBL" id="AP018907">
    <property type="protein sequence ID" value="BBF91573.1"/>
    <property type="molecule type" value="Genomic_DNA"/>
</dbReference>
<dbReference type="Gene3D" id="3.20.20.450">
    <property type="entry name" value="EAL domain"/>
    <property type="match status" value="1"/>
</dbReference>
<dbReference type="Gene3D" id="3.30.70.270">
    <property type="match status" value="1"/>
</dbReference>
<dbReference type="Pfam" id="PF00563">
    <property type="entry name" value="EAL"/>
    <property type="match status" value="1"/>
</dbReference>
<dbReference type="CDD" id="cd01948">
    <property type="entry name" value="EAL"/>
    <property type="match status" value="1"/>
</dbReference>
<dbReference type="PANTHER" id="PTHR44757">
    <property type="entry name" value="DIGUANYLATE CYCLASE DGCP"/>
    <property type="match status" value="1"/>
</dbReference>
<reference evidence="3 4" key="1">
    <citation type="submission" date="2018-08" db="EMBL/GenBank/DDBJ databases">
        <title>Complete genome sequencing of Blastochloris tepida GI.</title>
        <authorList>
            <person name="Tsukatani Y."/>
            <person name="Mori H."/>
        </authorList>
    </citation>
    <scope>NUCLEOTIDE SEQUENCE [LARGE SCALE GENOMIC DNA]</scope>
    <source>
        <strain evidence="3 4">GI</strain>
    </source>
</reference>
<feature type="domain" description="GGDEF" evidence="2">
    <location>
        <begin position="146"/>
        <end position="279"/>
    </location>
</feature>
<sequence length="544" mass="57990">MALAASSGPISADDAAGAQAPGALALEALGALAVGVAVIGADRRILLETPRFRELLGTCARAEALQGWGEDLAPREIELACGRRVRLAAARLAQGLLVSAEDVRGCVDPKRVADLARIDPLTGLGNRLMFQERLAEFAARRDAKAGAVAVLTIGLGRFKDIRESLGHPVGDALQRLVADRLRQVLGPDDLAARFGGDEFGLIQAGRPQPQSAAALADRVIDLLGRPYVVEGHLLNTPVNVGIALMPAGEGDGSLTLRGADLALCRARDAGHGTFRFFEAAMDDQVQTRRRLELDLRRALAMREFVLLYQPQLNLASHEITGFEALLRWHSPRHGVVPPSVFIPLAEEFGLIGAIGEWVIRTACREAAGWERPLSVAVNVSAAQFGASNLVPVVLSALGESGLDPRRLELEITESVLLKDDGSVLDVLRMVRRIGVHVSMDDFGTGYSSLSRLHSFPFDKIKIDQTFVRVQPNDTSATAIVRAISALGRSLGIATIAEGVETAEQFDRVAAAGCTDVQGYLISPPVPADRIADVMREHSASPAGT</sequence>
<dbReference type="OrthoDB" id="9814202at2"/>
<dbReference type="SMART" id="SM00267">
    <property type="entry name" value="GGDEF"/>
    <property type="match status" value="1"/>
</dbReference>
<proteinExistence type="predicted"/>
<dbReference type="Pfam" id="PF00990">
    <property type="entry name" value="GGDEF"/>
    <property type="match status" value="1"/>
</dbReference>
<keyword evidence="4" id="KW-1185">Reference proteome</keyword>
<dbReference type="KEGG" id="blag:BLTE_02580"/>
<protein>
    <recommendedName>
        <fullName evidence="5">GGDEF-domain containing protein</fullName>
    </recommendedName>
</protein>
<organism evidence="3 4">
    <name type="scientific">Blastochloris tepida</name>
    <dbReference type="NCBI Taxonomy" id="2233851"/>
    <lineage>
        <taxon>Bacteria</taxon>
        <taxon>Pseudomonadati</taxon>
        <taxon>Pseudomonadota</taxon>
        <taxon>Alphaproteobacteria</taxon>
        <taxon>Hyphomicrobiales</taxon>
        <taxon>Blastochloridaceae</taxon>
        <taxon>Blastochloris</taxon>
    </lineage>
</organism>
<dbReference type="InterPro" id="IPR052155">
    <property type="entry name" value="Biofilm_reg_signaling"/>
</dbReference>
<evidence type="ECO:0000313" key="4">
    <source>
        <dbReference type="Proteomes" id="UP000266934"/>
    </source>
</evidence>
<dbReference type="SUPFAM" id="SSF141868">
    <property type="entry name" value="EAL domain-like"/>
    <property type="match status" value="1"/>
</dbReference>
<gene>
    <name evidence="3" type="ORF">BLTE_02580</name>
</gene>
<dbReference type="InterPro" id="IPR043128">
    <property type="entry name" value="Rev_trsase/Diguanyl_cyclase"/>
</dbReference>
<dbReference type="InterPro" id="IPR035919">
    <property type="entry name" value="EAL_sf"/>
</dbReference>
<dbReference type="InterPro" id="IPR000160">
    <property type="entry name" value="GGDEF_dom"/>
</dbReference>
<dbReference type="SMART" id="SM00052">
    <property type="entry name" value="EAL"/>
    <property type="match status" value="1"/>
</dbReference>
<dbReference type="SUPFAM" id="SSF55073">
    <property type="entry name" value="Nucleotide cyclase"/>
    <property type="match status" value="1"/>
</dbReference>
<name>A0A348FW90_9HYPH</name>
<evidence type="ECO:0000259" key="1">
    <source>
        <dbReference type="PROSITE" id="PS50883"/>
    </source>
</evidence>
<evidence type="ECO:0008006" key="5">
    <source>
        <dbReference type="Google" id="ProtNLM"/>
    </source>
</evidence>
<dbReference type="PROSITE" id="PS50883">
    <property type="entry name" value="EAL"/>
    <property type="match status" value="1"/>
</dbReference>
<dbReference type="NCBIfam" id="TIGR00254">
    <property type="entry name" value="GGDEF"/>
    <property type="match status" value="1"/>
</dbReference>
<dbReference type="RefSeq" id="WP_126396898.1">
    <property type="nucleotide sequence ID" value="NZ_AP018907.1"/>
</dbReference>
<dbReference type="InterPro" id="IPR001633">
    <property type="entry name" value="EAL_dom"/>
</dbReference>
<feature type="domain" description="EAL" evidence="1">
    <location>
        <begin position="288"/>
        <end position="538"/>
    </location>
</feature>
<dbReference type="AlphaFoldDB" id="A0A348FW90"/>
<evidence type="ECO:0000259" key="2">
    <source>
        <dbReference type="PROSITE" id="PS50887"/>
    </source>
</evidence>
<dbReference type="CDD" id="cd01949">
    <property type="entry name" value="GGDEF"/>
    <property type="match status" value="1"/>
</dbReference>